<dbReference type="Pfam" id="PF21818">
    <property type="entry name" value="DUF6884"/>
    <property type="match status" value="1"/>
</dbReference>
<gene>
    <name evidence="2" type="ORF">SO3561_09063</name>
</gene>
<dbReference type="InterPro" id="IPR049251">
    <property type="entry name" value="DUF6884"/>
</dbReference>
<evidence type="ECO:0000313" key="2">
    <source>
        <dbReference type="EMBL" id="GAX57493.1"/>
    </source>
</evidence>
<keyword evidence="3" id="KW-1185">Reference proteome</keyword>
<dbReference type="EMBL" id="BDQI01000036">
    <property type="protein sequence ID" value="GAX57493.1"/>
    <property type="molecule type" value="Genomic_DNA"/>
</dbReference>
<evidence type="ECO:0000259" key="1">
    <source>
        <dbReference type="Pfam" id="PF21818"/>
    </source>
</evidence>
<proteinExistence type="predicted"/>
<sequence>MRGLVIQGFAYRFPSRDAQDSWNPRAFPCGSRKLGRRARAADLYVGSYHRACRKAADALRPDRLLILSARYGLLDLDDVVDPYDTHHGAADASRPKPS</sequence>
<comment type="caution">
    <text evidence="2">The sequence shown here is derived from an EMBL/GenBank/DDBJ whole genome shotgun (WGS) entry which is preliminary data.</text>
</comment>
<feature type="domain" description="DUF6884" evidence="1">
    <location>
        <begin position="29"/>
        <end position="91"/>
    </location>
</feature>
<evidence type="ECO:0000313" key="3">
    <source>
        <dbReference type="Proteomes" id="UP000217446"/>
    </source>
</evidence>
<dbReference type="AlphaFoldDB" id="A0A250VTF9"/>
<dbReference type="STRING" id="1963.AQJ27_44370"/>
<dbReference type="Proteomes" id="UP000217446">
    <property type="component" value="Unassembled WGS sequence"/>
</dbReference>
<accession>A0A250VTF9</accession>
<organism evidence="2 3">
    <name type="scientific">Streptomyces olivochromogenes</name>
    <dbReference type="NCBI Taxonomy" id="1963"/>
    <lineage>
        <taxon>Bacteria</taxon>
        <taxon>Bacillati</taxon>
        <taxon>Actinomycetota</taxon>
        <taxon>Actinomycetes</taxon>
        <taxon>Kitasatosporales</taxon>
        <taxon>Streptomycetaceae</taxon>
        <taxon>Streptomyces</taxon>
    </lineage>
</organism>
<reference evidence="3" key="1">
    <citation type="submission" date="2017-05" db="EMBL/GenBank/DDBJ databases">
        <title>Streptomyces olivochromogenes NBRC 3561 whole genome shotgun sequence.</title>
        <authorList>
            <person name="Dohra H."/>
            <person name="Kodani S."/>
        </authorList>
    </citation>
    <scope>NUCLEOTIDE SEQUENCE [LARGE SCALE GENOMIC DNA]</scope>
    <source>
        <strain evidence="3">NBRC 3561</strain>
    </source>
</reference>
<protein>
    <recommendedName>
        <fullName evidence="1">DUF6884 domain-containing protein</fullName>
    </recommendedName>
</protein>
<name>A0A250VTF9_STROL</name>